<proteinExistence type="predicted"/>
<keyword evidence="2" id="KW-0472">Membrane</keyword>
<feature type="compositionally biased region" description="Low complexity" evidence="1">
    <location>
        <begin position="372"/>
        <end position="397"/>
    </location>
</feature>
<feature type="region of interest" description="Disordered" evidence="1">
    <location>
        <begin position="257"/>
        <end position="285"/>
    </location>
</feature>
<evidence type="ECO:0000256" key="1">
    <source>
        <dbReference type="SAM" id="MobiDB-lite"/>
    </source>
</evidence>
<feature type="compositionally biased region" description="Low complexity" evidence="1">
    <location>
        <begin position="257"/>
        <end position="273"/>
    </location>
</feature>
<dbReference type="Proteomes" id="UP001140172">
    <property type="component" value="Unassembled WGS sequence"/>
</dbReference>
<dbReference type="OrthoDB" id="5565075at2759"/>
<evidence type="ECO:0000256" key="2">
    <source>
        <dbReference type="SAM" id="Phobius"/>
    </source>
</evidence>
<accession>A0A9W8LM54</accession>
<organism evidence="3 4">
    <name type="scientific">Coemansia interrupta</name>
    <dbReference type="NCBI Taxonomy" id="1126814"/>
    <lineage>
        <taxon>Eukaryota</taxon>
        <taxon>Fungi</taxon>
        <taxon>Fungi incertae sedis</taxon>
        <taxon>Zoopagomycota</taxon>
        <taxon>Kickxellomycotina</taxon>
        <taxon>Kickxellomycetes</taxon>
        <taxon>Kickxellales</taxon>
        <taxon>Kickxellaceae</taxon>
        <taxon>Coemansia</taxon>
    </lineage>
</organism>
<keyword evidence="4" id="KW-1185">Reference proteome</keyword>
<comment type="caution">
    <text evidence="3">The sequence shown here is derived from an EMBL/GenBank/DDBJ whole genome shotgun (WGS) entry which is preliminary data.</text>
</comment>
<feature type="region of interest" description="Disordered" evidence="1">
    <location>
        <begin position="223"/>
        <end position="242"/>
    </location>
</feature>
<evidence type="ECO:0000313" key="3">
    <source>
        <dbReference type="EMBL" id="KAJ2786048.1"/>
    </source>
</evidence>
<protein>
    <submittedName>
        <fullName evidence="3">Uncharacterized protein</fullName>
    </submittedName>
</protein>
<feature type="region of interest" description="Disordered" evidence="1">
    <location>
        <begin position="356"/>
        <end position="397"/>
    </location>
</feature>
<reference evidence="3" key="1">
    <citation type="submission" date="2022-07" db="EMBL/GenBank/DDBJ databases">
        <title>Phylogenomic reconstructions and comparative analyses of Kickxellomycotina fungi.</title>
        <authorList>
            <person name="Reynolds N.K."/>
            <person name="Stajich J.E."/>
            <person name="Barry K."/>
            <person name="Grigoriev I.V."/>
            <person name="Crous P."/>
            <person name="Smith M.E."/>
        </authorList>
    </citation>
    <scope>NUCLEOTIDE SEQUENCE</scope>
    <source>
        <strain evidence="3">BCRC 34489</strain>
    </source>
</reference>
<evidence type="ECO:0000313" key="4">
    <source>
        <dbReference type="Proteomes" id="UP001140172"/>
    </source>
</evidence>
<keyword evidence="2" id="KW-1133">Transmembrane helix</keyword>
<name>A0A9W8LM54_9FUNG</name>
<feature type="transmembrane region" description="Helical" evidence="2">
    <location>
        <begin position="290"/>
        <end position="314"/>
    </location>
</feature>
<gene>
    <name evidence="3" type="ORF">GGI15_001715</name>
</gene>
<dbReference type="EMBL" id="JANBUM010000074">
    <property type="protein sequence ID" value="KAJ2786048.1"/>
    <property type="molecule type" value="Genomic_DNA"/>
</dbReference>
<keyword evidence="2" id="KW-0812">Transmembrane</keyword>
<sequence length="397" mass="43816">MGLSAGLVSANCFDFTDDITLNTTTEYEVYLYSGIEGSTPEVHSVDQDDIHIYASFRLSTLMYNVAVIEFNKESTSTVKTYLMGDSYRVGDSTYIQRTVDEDKGTWNAPYTLHQDNDPTDLCNKTDGLFQTNSFYLACSTNTFSSAHDGSCAMPYSALYTEIDNELVLIALYSHSVLIGTDMCKDTLVSYYTYTMHYVMIAANILKRPVDLIRLHSGISNSTTFPNNEHRVSPPNTVDMTGKKRIGGNLYEKQVAIPSTTETEISSTESSTPTNHSEESTSSGMSNTSKAIIGAVVPSSAIVVAIIAILGYRYWKKKHTLKSWKPHEEQLHMREPHEEQLHMREVANDLVADEVVRPPQLRPPPYAATLDTPANNGSEPAAAAAAENNSAVANDEKN</sequence>
<dbReference type="AlphaFoldDB" id="A0A9W8LM54"/>